<dbReference type="AlphaFoldDB" id="A0A0F8VZU7"/>
<gene>
    <name evidence="1" type="ORF">LCGC14_3130340</name>
</gene>
<evidence type="ECO:0000313" key="1">
    <source>
        <dbReference type="EMBL" id="KKK49907.1"/>
    </source>
</evidence>
<sequence length="65" mass="7736">MTYELRVRQQGNAIKILPCGLPDCRDFPNPDAESCYCPVNMNFECYWGWYDEYWHESHDEDGNVI</sequence>
<protein>
    <submittedName>
        <fullName evidence="1">Uncharacterized protein</fullName>
    </submittedName>
</protein>
<dbReference type="EMBL" id="LAZR01068298">
    <property type="protein sequence ID" value="KKK49907.1"/>
    <property type="molecule type" value="Genomic_DNA"/>
</dbReference>
<accession>A0A0F8VZU7</accession>
<organism evidence="1">
    <name type="scientific">marine sediment metagenome</name>
    <dbReference type="NCBI Taxonomy" id="412755"/>
    <lineage>
        <taxon>unclassified sequences</taxon>
        <taxon>metagenomes</taxon>
        <taxon>ecological metagenomes</taxon>
    </lineage>
</organism>
<reference evidence="1" key="1">
    <citation type="journal article" date="2015" name="Nature">
        <title>Complex archaea that bridge the gap between prokaryotes and eukaryotes.</title>
        <authorList>
            <person name="Spang A."/>
            <person name="Saw J.H."/>
            <person name="Jorgensen S.L."/>
            <person name="Zaremba-Niedzwiedzka K."/>
            <person name="Martijn J."/>
            <person name="Lind A.E."/>
            <person name="van Eijk R."/>
            <person name="Schleper C."/>
            <person name="Guy L."/>
            <person name="Ettema T.J."/>
        </authorList>
    </citation>
    <scope>NUCLEOTIDE SEQUENCE</scope>
</reference>
<comment type="caution">
    <text evidence="1">The sequence shown here is derived from an EMBL/GenBank/DDBJ whole genome shotgun (WGS) entry which is preliminary data.</text>
</comment>
<name>A0A0F8VZU7_9ZZZZ</name>
<proteinExistence type="predicted"/>